<dbReference type="Gene3D" id="3.40.225.10">
    <property type="entry name" value="Class II aldolase/adducin N-terminal domain"/>
    <property type="match status" value="1"/>
</dbReference>
<dbReference type="SUPFAM" id="SSF53639">
    <property type="entry name" value="AraD/HMP-PK domain-like"/>
    <property type="match status" value="1"/>
</dbReference>
<sequence>MLLGEERAAVCEYARRMTSDGLVVGTSGNVSARAGELVAMTPSGVDYADLAPEDIPVVSLDGSLVDGVLKPTSEMPMHLALYRDASDPDGAPVSAVVHTHSVHATAVSTVVDEVPPVHYMLATIGPSARVARYATFGTDDLATSMLEAIEGRRGCLLANHGTVTYGADLGAAYSRAQQLEWLCQLWLLARSAGVPNLLPPAEIELVVDKLKSYGQRK</sequence>
<dbReference type="SMART" id="SM01007">
    <property type="entry name" value="Aldolase_II"/>
    <property type="match status" value="1"/>
</dbReference>
<keyword evidence="2" id="KW-0456">Lyase</keyword>
<dbReference type="PANTHER" id="PTHR22789:SF0">
    <property type="entry name" value="3-OXO-TETRONATE 4-PHOSPHATE DECARBOXYLASE-RELATED"/>
    <property type="match status" value="1"/>
</dbReference>
<comment type="caution">
    <text evidence="4">The sequence shown here is derived from an EMBL/GenBank/DDBJ whole genome shotgun (WGS) entry which is preliminary data.</text>
</comment>
<evidence type="ECO:0000256" key="1">
    <source>
        <dbReference type="ARBA" id="ARBA00022723"/>
    </source>
</evidence>
<feature type="domain" description="Class II aldolase/adducin N-terminal" evidence="3">
    <location>
        <begin position="8"/>
        <end position="187"/>
    </location>
</feature>
<keyword evidence="1" id="KW-0479">Metal-binding</keyword>
<evidence type="ECO:0000259" key="3">
    <source>
        <dbReference type="SMART" id="SM01007"/>
    </source>
</evidence>
<evidence type="ECO:0000313" key="4">
    <source>
        <dbReference type="EMBL" id="GAA1941753.1"/>
    </source>
</evidence>
<proteinExistence type="predicted"/>
<organism evidence="4 5">
    <name type="scientific">Amycolatopsis minnesotensis</name>
    <dbReference type="NCBI Taxonomy" id="337894"/>
    <lineage>
        <taxon>Bacteria</taxon>
        <taxon>Bacillati</taxon>
        <taxon>Actinomycetota</taxon>
        <taxon>Actinomycetes</taxon>
        <taxon>Pseudonocardiales</taxon>
        <taxon>Pseudonocardiaceae</taxon>
        <taxon>Amycolatopsis</taxon>
    </lineage>
</organism>
<dbReference type="EMBL" id="BAAANN010000002">
    <property type="protein sequence ID" value="GAA1941753.1"/>
    <property type="molecule type" value="Genomic_DNA"/>
</dbReference>
<dbReference type="Proteomes" id="UP001501116">
    <property type="component" value="Unassembled WGS sequence"/>
</dbReference>
<dbReference type="InterPro" id="IPR050197">
    <property type="entry name" value="Aldolase_class_II_sugar_metab"/>
</dbReference>
<dbReference type="RefSeq" id="WP_344413160.1">
    <property type="nucleotide sequence ID" value="NZ_BAAANN010000002.1"/>
</dbReference>
<name>A0ABP5BDN1_9PSEU</name>
<gene>
    <name evidence="4" type="ORF">GCM10009754_06430</name>
</gene>
<dbReference type="InterPro" id="IPR001303">
    <property type="entry name" value="Aldolase_II/adducin_N"/>
</dbReference>
<dbReference type="InterPro" id="IPR036409">
    <property type="entry name" value="Aldolase_II/adducin_N_sf"/>
</dbReference>
<accession>A0ABP5BDN1</accession>
<evidence type="ECO:0000256" key="2">
    <source>
        <dbReference type="ARBA" id="ARBA00023239"/>
    </source>
</evidence>
<reference evidence="5" key="1">
    <citation type="journal article" date="2019" name="Int. J. Syst. Evol. Microbiol.">
        <title>The Global Catalogue of Microorganisms (GCM) 10K type strain sequencing project: providing services to taxonomists for standard genome sequencing and annotation.</title>
        <authorList>
            <consortium name="The Broad Institute Genomics Platform"/>
            <consortium name="The Broad Institute Genome Sequencing Center for Infectious Disease"/>
            <person name="Wu L."/>
            <person name="Ma J."/>
        </authorList>
    </citation>
    <scope>NUCLEOTIDE SEQUENCE [LARGE SCALE GENOMIC DNA]</scope>
    <source>
        <strain evidence="5">JCM 14545</strain>
    </source>
</reference>
<dbReference type="Pfam" id="PF00596">
    <property type="entry name" value="Aldolase_II"/>
    <property type="match status" value="1"/>
</dbReference>
<dbReference type="PANTHER" id="PTHR22789">
    <property type="entry name" value="FUCULOSE PHOSPHATE ALDOLASE"/>
    <property type="match status" value="1"/>
</dbReference>
<protein>
    <submittedName>
        <fullName evidence="4">Class II aldolase/adducin family protein</fullName>
    </submittedName>
</protein>
<keyword evidence="5" id="KW-1185">Reference proteome</keyword>
<evidence type="ECO:0000313" key="5">
    <source>
        <dbReference type="Proteomes" id="UP001501116"/>
    </source>
</evidence>